<sequence>MVTGQQSYSNSVHRAMTEVDESMILGRASTMISDAPQTVLQPASVLKEAIQSYRREMSKKAMAQLPMDEDALYEIHKAAKESGMDVLSELNMDERDPVLVDCRREYNAKVDEIYEEVASENKVAIQQQCVCTVC</sequence>
<proteinExistence type="predicted"/>
<name>A0ABN9S2V5_9DINO</name>
<dbReference type="InterPro" id="IPR036543">
    <property type="entry name" value="Guanylate-bd_C_sf"/>
</dbReference>
<comment type="caution">
    <text evidence="1">The sequence shown here is derived from an EMBL/GenBank/DDBJ whole genome shotgun (WGS) entry which is preliminary data.</text>
</comment>
<protein>
    <submittedName>
        <fullName evidence="1">Uncharacterized protein</fullName>
    </submittedName>
</protein>
<dbReference type="Proteomes" id="UP001189429">
    <property type="component" value="Unassembled WGS sequence"/>
</dbReference>
<dbReference type="SUPFAM" id="SSF48340">
    <property type="entry name" value="Interferon-induced guanylate-binding protein 1 (GBP1), C-terminal domain"/>
    <property type="match status" value="1"/>
</dbReference>
<keyword evidence="2" id="KW-1185">Reference proteome</keyword>
<accession>A0ABN9S2V5</accession>
<gene>
    <name evidence="1" type="ORF">PCOR1329_LOCUS24391</name>
</gene>
<evidence type="ECO:0000313" key="1">
    <source>
        <dbReference type="EMBL" id="CAK0823815.1"/>
    </source>
</evidence>
<reference evidence="1" key="1">
    <citation type="submission" date="2023-10" db="EMBL/GenBank/DDBJ databases">
        <authorList>
            <person name="Chen Y."/>
            <person name="Shah S."/>
            <person name="Dougan E. K."/>
            <person name="Thang M."/>
            <person name="Chan C."/>
        </authorList>
    </citation>
    <scope>NUCLEOTIDE SEQUENCE [LARGE SCALE GENOMIC DNA]</scope>
</reference>
<dbReference type="EMBL" id="CAUYUJ010008391">
    <property type="protein sequence ID" value="CAK0823815.1"/>
    <property type="molecule type" value="Genomic_DNA"/>
</dbReference>
<organism evidence="1 2">
    <name type="scientific">Prorocentrum cordatum</name>
    <dbReference type="NCBI Taxonomy" id="2364126"/>
    <lineage>
        <taxon>Eukaryota</taxon>
        <taxon>Sar</taxon>
        <taxon>Alveolata</taxon>
        <taxon>Dinophyceae</taxon>
        <taxon>Prorocentrales</taxon>
        <taxon>Prorocentraceae</taxon>
        <taxon>Prorocentrum</taxon>
    </lineage>
</organism>
<evidence type="ECO:0000313" key="2">
    <source>
        <dbReference type="Proteomes" id="UP001189429"/>
    </source>
</evidence>